<feature type="region of interest" description="Disordered" evidence="1">
    <location>
        <begin position="209"/>
        <end position="289"/>
    </location>
</feature>
<feature type="compositionally biased region" description="Basic and acidic residues" evidence="1">
    <location>
        <begin position="600"/>
        <end position="627"/>
    </location>
</feature>
<evidence type="ECO:0000313" key="3">
    <source>
        <dbReference type="Proteomes" id="UP000178912"/>
    </source>
</evidence>
<keyword evidence="3" id="KW-1185">Reference proteome</keyword>
<protein>
    <submittedName>
        <fullName evidence="2">Uncharacterized protein</fullName>
    </submittedName>
</protein>
<dbReference type="Proteomes" id="UP000178912">
    <property type="component" value="Unassembled WGS sequence"/>
</dbReference>
<feature type="compositionally biased region" description="Basic and acidic residues" evidence="1">
    <location>
        <begin position="29"/>
        <end position="49"/>
    </location>
</feature>
<accession>A0A1E1JVD6</accession>
<name>A0A1E1JVD6_9HELO</name>
<sequence length="627" mass="69361">MGRRRGSMDKQNSSGVPSMETSTDALDTVADKLQKKRKIQDQDQLHRQEGVASSASTSQCQDRPVVSAVPTPSFTPCNVEKEVSEEEVLRVAILTPLKRRNQYLPTHFDQSGRLKARWLSQFQTLVARAQEEARLHRAQAELKNKKHRARVEGGRFTKEKNIESESSQVQNDVATSDAPLGIPNTCKNCQSGIAGSKGAICLHCHPKKSRISSRGKMGNTNPSSDSSGTSSYTQEQISNAENTHNTATKRSIPSTANDPASQATSNFNVSESGRSMPDSTSSTRKRPSNARKILNPAANKMQQFAGNSPSSFVTSPKFGQTQLDDDEIRRMLDQLSALLLQYTSKACGKPLPVYAPTKFLNIPCIRDENLARADETLLLRAMRQLLDVPTGISVRDKIRSLQIEPEKSAWIGGLLVYLIKEFVFTSKSPFEDTGVWVEGLTYLGYAPHETEMILRDNRIRSITSPPQFFASRLAARKEDFIRRLNATMMPLVGCDSETNGFHIAIASQACSLNTQLSAHIGKYEPIFPKTGELFDYGRHELDGSETHGPMRNAKELFGTPVLLTSMFGLKAKTTEKEWRTCVSAKVRMWPVKPATTVAGKEVEKSGDGGERSVPLHKERESECIDLS</sequence>
<gene>
    <name evidence="2" type="ORF">RAG0_01037</name>
</gene>
<feature type="compositionally biased region" description="Polar residues" evidence="1">
    <location>
        <begin position="51"/>
        <end position="61"/>
    </location>
</feature>
<feature type="region of interest" description="Disordered" evidence="1">
    <location>
        <begin position="1"/>
        <end position="73"/>
    </location>
</feature>
<organism evidence="2 3">
    <name type="scientific">Rhynchosporium agropyri</name>
    <dbReference type="NCBI Taxonomy" id="914238"/>
    <lineage>
        <taxon>Eukaryota</taxon>
        <taxon>Fungi</taxon>
        <taxon>Dikarya</taxon>
        <taxon>Ascomycota</taxon>
        <taxon>Pezizomycotina</taxon>
        <taxon>Leotiomycetes</taxon>
        <taxon>Helotiales</taxon>
        <taxon>Ploettnerulaceae</taxon>
        <taxon>Rhynchosporium</taxon>
    </lineage>
</organism>
<evidence type="ECO:0000313" key="2">
    <source>
        <dbReference type="EMBL" id="CZS89769.1"/>
    </source>
</evidence>
<feature type="compositionally biased region" description="Polar residues" evidence="1">
    <location>
        <begin position="232"/>
        <end position="282"/>
    </location>
</feature>
<feature type="compositionally biased region" description="Polar residues" evidence="1">
    <location>
        <begin position="9"/>
        <end position="25"/>
    </location>
</feature>
<evidence type="ECO:0000256" key="1">
    <source>
        <dbReference type="SAM" id="MobiDB-lite"/>
    </source>
</evidence>
<feature type="region of interest" description="Disordered" evidence="1">
    <location>
        <begin position="596"/>
        <end position="627"/>
    </location>
</feature>
<dbReference type="OrthoDB" id="3527173at2759"/>
<proteinExistence type="predicted"/>
<reference evidence="3" key="1">
    <citation type="submission" date="2016-03" db="EMBL/GenBank/DDBJ databases">
        <authorList>
            <person name="Guldener U."/>
        </authorList>
    </citation>
    <scope>NUCLEOTIDE SEQUENCE [LARGE SCALE GENOMIC DNA]</scope>
    <source>
        <strain evidence="3">04CH-RAC-A.6.1</strain>
    </source>
</reference>
<dbReference type="EMBL" id="FJUX01000003">
    <property type="protein sequence ID" value="CZS89769.1"/>
    <property type="molecule type" value="Genomic_DNA"/>
</dbReference>
<dbReference type="AlphaFoldDB" id="A0A1E1JVD6"/>